<dbReference type="EMBL" id="FNXT01000326">
    <property type="protein sequence ID" value="SZX63491.1"/>
    <property type="molecule type" value="Genomic_DNA"/>
</dbReference>
<feature type="compositionally biased region" description="Low complexity" evidence="1">
    <location>
        <begin position="79"/>
        <end position="90"/>
    </location>
</feature>
<gene>
    <name evidence="2" type="ORF">BQ4739_LOCUS4030</name>
</gene>
<name>A0A383VE67_TETOB</name>
<dbReference type="AlphaFoldDB" id="A0A383VE67"/>
<proteinExistence type="predicted"/>
<feature type="region of interest" description="Disordered" evidence="1">
    <location>
        <begin position="69"/>
        <end position="126"/>
    </location>
</feature>
<protein>
    <submittedName>
        <fullName evidence="2">Uncharacterized protein</fullName>
    </submittedName>
</protein>
<feature type="region of interest" description="Disordered" evidence="1">
    <location>
        <begin position="24"/>
        <end position="45"/>
    </location>
</feature>
<reference evidence="2 3" key="1">
    <citation type="submission" date="2016-10" db="EMBL/GenBank/DDBJ databases">
        <authorList>
            <person name="Cai Z."/>
        </authorList>
    </citation>
    <scope>NUCLEOTIDE SEQUENCE [LARGE SCALE GENOMIC DNA]</scope>
</reference>
<organism evidence="2 3">
    <name type="scientific">Tetradesmus obliquus</name>
    <name type="common">Green alga</name>
    <name type="synonym">Acutodesmus obliquus</name>
    <dbReference type="NCBI Taxonomy" id="3088"/>
    <lineage>
        <taxon>Eukaryota</taxon>
        <taxon>Viridiplantae</taxon>
        <taxon>Chlorophyta</taxon>
        <taxon>core chlorophytes</taxon>
        <taxon>Chlorophyceae</taxon>
        <taxon>CS clade</taxon>
        <taxon>Sphaeropleales</taxon>
        <taxon>Scenedesmaceae</taxon>
        <taxon>Tetradesmus</taxon>
    </lineage>
</organism>
<evidence type="ECO:0000313" key="3">
    <source>
        <dbReference type="Proteomes" id="UP000256970"/>
    </source>
</evidence>
<dbReference type="Proteomes" id="UP000256970">
    <property type="component" value="Unassembled WGS sequence"/>
</dbReference>
<accession>A0A383VE67</accession>
<evidence type="ECO:0000313" key="2">
    <source>
        <dbReference type="EMBL" id="SZX63491.1"/>
    </source>
</evidence>
<sequence>MAHQLPNAINTAVNVLGTSGLLAARPAGQQRSREAAPDPVAAPPVSAELEGGLAGVRQTAATVNTAALPDEPGTQVSLAPSPAAQAGAAGKLPDLAADASRLGADPASAAVSSHAGPQADPYHLAA</sequence>
<keyword evidence="3" id="KW-1185">Reference proteome</keyword>
<evidence type="ECO:0000256" key="1">
    <source>
        <dbReference type="SAM" id="MobiDB-lite"/>
    </source>
</evidence>